<protein>
    <submittedName>
        <fullName evidence="7">Phage integrase family protein</fullName>
    </submittedName>
</protein>
<sequence length="454" mass="51079">MPKRARELTPGQIKGLRHPGGERPVKIAVGGVAGLHIQIQPSGAKSWILRGRFGDWMERKDSNGRVIDRGRKKREIGLGPYPEILPGPARDRAREMKEKLRQGVDPVQERKEAHAALMRAARRGVTFQQAMEEYAVEKLVELSSDAQRIAWRRMMANHVTPVIGSMLVSDVQVDDVLRVLRPIWSTKTVTAVKVRQRIEKVLSFAKVREYREGENPARWDDNLNMLLGRPSQVSQERHYPAVQLKDTARCFGALRAREGIGGRAVEFQAMTATRSGAVRFATWDEFDFETRLWTIQPGRKAAKIKPGEQPKRIPLTDEMIALLQALPRLAGCPFVFWSSRGTALSDATLGKHMKVIAAADKEQGGNGFADAATGQPAVPHGFRSTFRTWVTERTEFPGDMAEVALWHKVGNKVQQAYDRGDMVERRRRMMSAWYDFLCGRPSNANVVPFEALRA</sequence>
<dbReference type="PROSITE" id="PS51898">
    <property type="entry name" value="TYR_RECOMBINASE"/>
    <property type="match status" value="1"/>
</dbReference>
<evidence type="ECO:0000256" key="3">
    <source>
        <dbReference type="ARBA" id="ARBA00023125"/>
    </source>
</evidence>
<name>A0A1I5RXG8_9RHOB</name>
<dbReference type="RefSeq" id="WP_093422406.1">
    <property type="nucleotide sequence ID" value="NZ_FOXA01000009.1"/>
</dbReference>
<dbReference type="EMBL" id="FOXA01000009">
    <property type="protein sequence ID" value="SFP63097.1"/>
    <property type="molecule type" value="Genomic_DNA"/>
</dbReference>
<proteinExistence type="inferred from homology"/>
<evidence type="ECO:0000259" key="6">
    <source>
        <dbReference type="PROSITE" id="PS51898"/>
    </source>
</evidence>
<dbReference type="InterPro" id="IPR002104">
    <property type="entry name" value="Integrase_catalytic"/>
</dbReference>
<dbReference type="Gene3D" id="1.10.150.130">
    <property type="match status" value="1"/>
</dbReference>
<dbReference type="CDD" id="cd00801">
    <property type="entry name" value="INT_P4_C"/>
    <property type="match status" value="1"/>
</dbReference>
<dbReference type="InterPro" id="IPR025166">
    <property type="entry name" value="Integrase_DNA_bind_dom"/>
</dbReference>
<evidence type="ECO:0000313" key="8">
    <source>
        <dbReference type="Proteomes" id="UP000199356"/>
    </source>
</evidence>
<dbReference type="PANTHER" id="PTHR30629:SF2">
    <property type="entry name" value="PROPHAGE INTEGRASE INTS-RELATED"/>
    <property type="match status" value="1"/>
</dbReference>
<dbReference type="InterPro" id="IPR013762">
    <property type="entry name" value="Integrase-like_cat_sf"/>
</dbReference>
<feature type="region of interest" description="Disordered" evidence="5">
    <location>
        <begin position="1"/>
        <end position="22"/>
    </location>
</feature>
<dbReference type="STRING" id="441119.SAMN04488047_109137"/>
<dbReference type="Gene3D" id="1.10.443.10">
    <property type="entry name" value="Intergrase catalytic core"/>
    <property type="match status" value="1"/>
</dbReference>
<dbReference type="GO" id="GO:0006310">
    <property type="term" value="P:DNA recombination"/>
    <property type="evidence" value="ECO:0007669"/>
    <property type="project" value="UniProtKB-KW"/>
</dbReference>
<dbReference type="InterPro" id="IPR053876">
    <property type="entry name" value="Phage_int_M"/>
</dbReference>
<reference evidence="7 8" key="1">
    <citation type="submission" date="2016-10" db="EMBL/GenBank/DDBJ databases">
        <authorList>
            <person name="de Groot N.N."/>
        </authorList>
    </citation>
    <scope>NUCLEOTIDE SEQUENCE [LARGE SCALE GENOMIC DNA]</scope>
    <source>
        <strain evidence="7 8">DSM 19547</strain>
    </source>
</reference>
<feature type="domain" description="Tyr recombinase" evidence="6">
    <location>
        <begin position="237"/>
        <end position="430"/>
    </location>
</feature>
<dbReference type="InterPro" id="IPR038488">
    <property type="entry name" value="Integrase_DNA-bd_sf"/>
</dbReference>
<dbReference type="GO" id="GO:0015074">
    <property type="term" value="P:DNA integration"/>
    <property type="evidence" value="ECO:0007669"/>
    <property type="project" value="UniProtKB-KW"/>
</dbReference>
<dbReference type="InterPro" id="IPR050808">
    <property type="entry name" value="Phage_Integrase"/>
</dbReference>
<dbReference type="InterPro" id="IPR011010">
    <property type="entry name" value="DNA_brk_join_enz"/>
</dbReference>
<organism evidence="7 8">
    <name type="scientific">Tranquillimonas alkanivorans</name>
    <dbReference type="NCBI Taxonomy" id="441119"/>
    <lineage>
        <taxon>Bacteria</taxon>
        <taxon>Pseudomonadati</taxon>
        <taxon>Pseudomonadota</taxon>
        <taxon>Alphaproteobacteria</taxon>
        <taxon>Rhodobacterales</taxon>
        <taxon>Roseobacteraceae</taxon>
        <taxon>Tranquillimonas</taxon>
    </lineage>
</organism>
<dbReference type="InterPro" id="IPR010998">
    <property type="entry name" value="Integrase_recombinase_N"/>
</dbReference>
<keyword evidence="3" id="KW-0238">DNA-binding</keyword>
<evidence type="ECO:0000256" key="4">
    <source>
        <dbReference type="ARBA" id="ARBA00023172"/>
    </source>
</evidence>
<dbReference type="Pfam" id="PF13356">
    <property type="entry name" value="Arm-DNA-bind_3"/>
    <property type="match status" value="1"/>
</dbReference>
<dbReference type="Proteomes" id="UP000199356">
    <property type="component" value="Unassembled WGS sequence"/>
</dbReference>
<dbReference type="Pfam" id="PF22022">
    <property type="entry name" value="Phage_int_M"/>
    <property type="match status" value="1"/>
</dbReference>
<comment type="similarity">
    <text evidence="1">Belongs to the 'phage' integrase family.</text>
</comment>
<keyword evidence="8" id="KW-1185">Reference proteome</keyword>
<dbReference type="PANTHER" id="PTHR30629">
    <property type="entry name" value="PROPHAGE INTEGRASE"/>
    <property type="match status" value="1"/>
</dbReference>
<keyword evidence="4" id="KW-0233">DNA recombination</keyword>
<dbReference type="SUPFAM" id="SSF56349">
    <property type="entry name" value="DNA breaking-rejoining enzymes"/>
    <property type="match status" value="1"/>
</dbReference>
<evidence type="ECO:0000256" key="2">
    <source>
        <dbReference type="ARBA" id="ARBA00022908"/>
    </source>
</evidence>
<gene>
    <name evidence="7" type="ORF">SAMN04488047_109137</name>
</gene>
<accession>A0A1I5RXG8</accession>
<evidence type="ECO:0000256" key="1">
    <source>
        <dbReference type="ARBA" id="ARBA00008857"/>
    </source>
</evidence>
<evidence type="ECO:0000313" key="7">
    <source>
        <dbReference type="EMBL" id="SFP63097.1"/>
    </source>
</evidence>
<keyword evidence="2" id="KW-0229">DNA integration</keyword>
<dbReference type="AlphaFoldDB" id="A0A1I5RXG8"/>
<dbReference type="GO" id="GO:0003677">
    <property type="term" value="F:DNA binding"/>
    <property type="evidence" value="ECO:0007669"/>
    <property type="project" value="UniProtKB-KW"/>
</dbReference>
<dbReference type="Gene3D" id="3.30.160.390">
    <property type="entry name" value="Integrase, DNA-binding domain"/>
    <property type="match status" value="1"/>
</dbReference>
<dbReference type="OrthoDB" id="9795573at2"/>
<evidence type="ECO:0000256" key="5">
    <source>
        <dbReference type="SAM" id="MobiDB-lite"/>
    </source>
</evidence>